<sequence length="101" mass="11452">YRFPEVTRQNLSDLLFFQDGLGMSSYRWNTGKGCFNASNPASTSQTFHVTRGVQVSADVQSLYCLTEQRSRVRWARLYPRNNTPAPLTSGGTSYDNQFVTM</sequence>
<evidence type="ECO:0000313" key="1">
    <source>
        <dbReference type="EMBL" id="KAK0438170.1"/>
    </source>
</evidence>
<comment type="caution">
    <text evidence="2">The sequence shown here is derived from an EMBL/GenBank/DDBJ whole genome shotgun (WGS) entry which is preliminary data.</text>
</comment>
<dbReference type="AlphaFoldDB" id="A0AA39N233"/>
<evidence type="ECO:0000313" key="3">
    <source>
        <dbReference type="Proteomes" id="UP001175211"/>
    </source>
</evidence>
<keyword evidence="3" id="KW-1185">Reference proteome</keyword>
<dbReference type="EMBL" id="JAUEPS010000026">
    <property type="protein sequence ID" value="KAK0455356.1"/>
    <property type="molecule type" value="Genomic_DNA"/>
</dbReference>
<reference evidence="2" key="1">
    <citation type="submission" date="2023-06" db="EMBL/GenBank/DDBJ databases">
        <authorList>
            <consortium name="Lawrence Berkeley National Laboratory"/>
            <person name="Ahrendt S."/>
            <person name="Sahu N."/>
            <person name="Indic B."/>
            <person name="Wong-Bajracharya J."/>
            <person name="Merenyi Z."/>
            <person name="Ke H.-M."/>
            <person name="Monk M."/>
            <person name="Kocsube S."/>
            <person name="Drula E."/>
            <person name="Lipzen A."/>
            <person name="Balint B."/>
            <person name="Henrissat B."/>
            <person name="Andreopoulos B."/>
            <person name="Martin F.M."/>
            <person name="Harder C.B."/>
            <person name="Rigling D."/>
            <person name="Ford K.L."/>
            <person name="Foster G.D."/>
            <person name="Pangilinan J."/>
            <person name="Papanicolaou A."/>
            <person name="Barry K."/>
            <person name="LaButti K."/>
            <person name="Viragh M."/>
            <person name="Koriabine M."/>
            <person name="Yan M."/>
            <person name="Riley R."/>
            <person name="Champramary S."/>
            <person name="Plett K.L."/>
            <person name="Tsai I.J."/>
            <person name="Slot J."/>
            <person name="Sipos G."/>
            <person name="Plett J."/>
            <person name="Nagy L.G."/>
            <person name="Grigoriev I.V."/>
        </authorList>
    </citation>
    <scope>NUCLEOTIDE SEQUENCE</scope>
    <source>
        <strain evidence="2">CCBAS 213</strain>
    </source>
</reference>
<dbReference type="RefSeq" id="XP_060328866.1">
    <property type="nucleotide sequence ID" value="XM_060467735.1"/>
</dbReference>
<organism evidence="2 3">
    <name type="scientific">Armillaria tabescens</name>
    <name type="common">Ringless honey mushroom</name>
    <name type="synonym">Agaricus tabescens</name>
    <dbReference type="NCBI Taxonomy" id="1929756"/>
    <lineage>
        <taxon>Eukaryota</taxon>
        <taxon>Fungi</taxon>
        <taxon>Dikarya</taxon>
        <taxon>Basidiomycota</taxon>
        <taxon>Agaricomycotina</taxon>
        <taxon>Agaricomycetes</taxon>
        <taxon>Agaricomycetidae</taxon>
        <taxon>Agaricales</taxon>
        <taxon>Marasmiineae</taxon>
        <taxon>Physalacriaceae</taxon>
        <taxon>Desarmillaria</taxon>
    </lineage>
</organism>
<feature type="non-terminal residue" evidence="2">
    <location>
        <position position="1"/>
    </location>
</feature>
<dbReference type="GeneID" id="85351283"/>
<dbReference type="Proteomes" id="UP001175211">
    <property type="component" value="Unassembled WGS sequence"/>
</dbReference>
<accession>A0AA39N233</accession>
<protein>
    <submittedName>
        <fullName evidence="2">Uncharacterized protein</fullName>
    </submittedName>
</protein>
<gene>
    <name evidence="2" type="ORF">EV420DRAFT_1273023</name>
    <name evidence="1" type="ORF">EV420DRAFT_1280187</name>
</gene>
<name>A0AA39N233_ARMTA</name>
<dbReference type="EMBL" id="JAUEPS010000100">
    <property type="protein sequence ID" value="KAK0438170.1"/>
    <property type="molecule type" value="Genomic_DNA"/>
</dbReference>
<proteinExistence type="predicted"/>
<evidence type="ECO:0000313" key="2">
    <source>
        <dbReference type="EMBL" id="KAK0455356.1"/>
    </source>
</evidence>